<dbReference type="AlphaFoldDB" id="A0A840C6R4"/>
<dbReference type="InterPro" id="IPR010359">
    <property type="entry name" value="IrrE_HExxH"/>
</dbReference>
<evidence type="ECO:0000313" key="3">
    <source>
        <dbReference type="Proteomes" id="UP000577362"/>
    </source>
</evidence>
<dbReference type="Gene3D" id="1.10.10.2910">
    <property type="match status" value="1"/>
</dbReference>
<dbReference type="PANTHER" id="PTHR43236">
    <property type="entry name" value="ANTITOXIN HIGA1"/>
    <property type="match status" value="1"/>
</dbReference>
<feature type="domain" description="HTH cro/C1-type" evidence="1">
    <location>
        <begin position="8"/>
        <end position="70"/>
    </location>
</feature>
<name>A0A840C6R4_9HYPH</name>
<proteinExistence type="predicted"/>
<dbReference type="InterPro" id="IPR052345">
    <property type="entry name" value="Rad_response_metalloprotease"/>
</dbReference>
<dbReference type="Pfam" id="PF06114">
    <property type="entry name" value="Peptidase_M78"/>
    <property type="match status" value="1"/>
</dbReference>
<dbReference type="RefSeq" id="WP_019404934.1">
    <property type="nucleotide sequence ID" value="NZ_JACIEN010000006.1"/>
</dbReference>
<dbReference type="EMBL" id="JACIEN010000006">
    <property type="protein sequence ID" value="MBB4019119.1"/>
    <property type="molecule type" value="Genomic_DNA"/>
</dbReference>
<reference evidence="2 3" key="1">
    <citation type="submission" date="2020-08" db="EMBL/GenBank/DDBJ databases">
        <title>Genomic Encyclopedia of Type Strains, Phase IV (KMG-IV): sequencing the most valuable type-strain genomes for metagenomic binning, comparative biology and taxonomic classification.</title>
        <authorList>
            <person name="Goeker M."/>
        </authorList>
    </citation>
    <scope>NUCLEOTIDE SEQUENCE [LARGE SCALE GENOMIC DNA]</scope>
    <source>
        <strain evidence="2 3">DSM 103737</strain>
    </source>
</reference>
<dbReference type="InterPro" id="IPR001387">
    <property type="entry name" value="Cro/C1-type_HTH"/>
</dbReference>
<accession>A0A840C6R4</accession>
<keyword evidence="3" id="KW-1185">Reference proteome</keyword>
<dbReference type="SMART" id="SM00530">
    <property type="entry name" value="HTH_XRE"/>
    <property type="match status" value="1"/>
</dbReference>
<sequence>MPKVNPTILQWARETAGLTLGEAVEKLGIRDARGVPAIKRLAAYESGAVEPSRPLLLKMVQHYRRPLLTFYLPQPPRVSERGHDFRTLPPDHSRRDDALVDALIRDIKARQEMVRAVLEAEDEAVSLPFVASMTMQDGVSAVLDSIVRTLELDREQFRNGIRGDRTAPKGFTYLRERAERAGIFVLLVGNLGSHHSTLDVEIFRGFALADPVAPFIVINDQDSDRAWCFTLLHEVAHIWLGATGVSGANAISAIEQFCNDVAGNFLLPNGEIERERAVGGLPLDEVAMRIGEIADARQVSRSLVTYKLFRAGIIDRSQWSQLSAMFRQHWLRKRQLDRERSRDGEGPNYYTVRRHRLGGRLLDLSRRMVADGALSPSKAARILAVRPANVFPLLSSADPSGRAA</sequence>
<comment type="caution">
    <text evidence="2">The sequence shown here is derived from an EMBL/GenBank/DDBJ whole genome shotgun (WGS) entry which is preliminary data.</text>
</comment>
<evidence type="ECO:0000313" key="2">
    <source>
        <dbReference type="EMBL" id="MBB4019119.1"/>
    </source>
</evidence>
<evidence type="ECO:0000259" key="1">
    <source>
        <dbReference type="SMART" id="SM00530"/>
    </source>
</evidence>
<protein>
    <submittedName>
        <fullName evidence="2">Zn-dependent peptidase ImmA (M78 family)</fullName>
    </submittedName>
</protein>
<dbReference type="PANTHER" id="PTHR43236:SF2">
    <property type="entry name" value="BLL0069 PROTEIN"/>
    <property type="match status" value="1"/>
</dbReference>
<dbReference type="CDD" id="cd00093">
    <property type="entry name" value="HTH_XRE"/>
    <property type="match status" value="1"/>
</dbReference>
<organism evidence="2 3">
    <name type="scientific">Chelatococcus caeni</name>
    <dbReference type="NCBI Taxonomy" id="1348468"/>
    <lineage>
        <taxon>Bacteria</taxon>
        <taxon>Pseudomonadati</taxon>
        <taxon>Pseudomonadota</taxon>
        <taxon>Alphaproteobacteria</taxon>
        <taxon>Hyphomicrobiales</taxon>
        <taxon>Chelatococcaceae</taxon>
        <taxon>Chelatococcus</taxon>
    </lineage>
</organism>
<gene>
    <name evidence="2" type="ORF">GGR16_004166</name>
</gene>
<dbReference type="Proteomes" id="UP000577362">
    <property type="component" value="Unassembled WGS sequence"/>
</dbReference>